<dbReference type="InterPro" id="IPR027806">
    <property type="entry name" value="HARBI1_dom"/>
</dbReference>
<dbReference type="GO" id="GO:0016787">
    <property type="term" value="F:hydrolase activity"/>
    <property type="evidence" value="ECO:0007669"/>
    <property type="project" value="UniProtKB-KW"/>
</dbReference>
<dbReference type="Pfam" id="PF13359">
    <property type="entry name" value="DDE_Tnp_4"/>
    <property type="match status" value="1"/>
</dbReference>
<protein>
    <submittedName>
        <fullName evidence="10">Putative nuclease HARBI1</fullName>
    </submittedName>
</protein>
<evidence type="ECO:0000259" key="8">
    <source>
        <dbReference type="Pfam" id="PF13359"/>
    </source>
</evidence>
<dbReference type="PANTHER" id="PTHR22930">
    <property type="match status" value="1"/>
</dbReference>
<sequence>MDQLTDLQRNIILNEYFLKKNNSIDYVVPVFALQDERNGHLSEIIFNWRNNLISQGMDDDEVVMCLNSEYRQKLSKVQNFVEITVPKMREIDFKTHFRLTRTSVEVLFSMIGHMFHLDNMKITTEKQVLVTLWYMANSETYRQIASRFNISNSTSYKIVKYFEKNITNISAHVIKWPCGNEELFIFRKFQNLRNKVLPGVIGAIDGCHITILAPWVKRKGIVDADQKFINIFCESPGSSHDARILRRSSIGYQLLGNSWEILPQESYILRDSAYHLTEVIMTPYKNNDHLTPAQIFLTNSQLLDVYHKSYCGLIITAACVLHNICMSHGDDIEVEEYEQYIPPAVPDTGN</sequence>
<keyword evidence="6" id="KW-0378">Hydrolase</keyword>
<dbReference type="GO" id="GO:0046872">
    <property type="term" value="F:metal ion binding"/>
    <property type="evidence" value="ECO:0007669"/>
    <property type="project" value="UniProtKB-KW"/>
</dbReference>
<proteinExistence type="inferred from homology"/>
<dbReference type="InterPro" id="IPR027805">
    <property type="entry name" value="Transposase_HTH_dom"/>
</dbReference>
<evidence type="ECO:0000256" key="3">
    <source>
        <dbReference type="ARBA" id="ARBA00006958"/>
    </source>
</evidence>
<feature type="domain" description="DDE Tnp4" evidence="8">
    <location>
        <begin position="221"/>
        <end position="296"/>
    </location>
</feature>
<dbReference type="InterPro" id="IPR045249">
    <property type="entry name" value="HARBI1-like"/>
</dbReference>
<evidence type="ECO:0000256" key="5">
    <source>
        <dbReference type="ARBA" id="ARBA00022723"/>
    </source>
</evidence>
<dbReference type="OrthoDB" id="6587649at2759"/>
<reference evidence="10 11" key="1">
    <citation type="submission" date="2019-08" db="EMBL/GenBank/DDBJ databases">
        <title>Whole genome of Aphis craccivora.</title>
        <authorList>
            <person name="Voronova N.V."/>
            <person name="Shulinski R.S."/>
            <person name="Bandarenka Y.V."/>
            <person name="Zhorov D.G."/>
            <person name="Warner D."/>
        </authorList>
    </citation>
    <scope>NUCLEOTIDE SEQUENCE [LARGE SCALE GENOMIC DNA]</scope>
    <source>
        <strain evidence="10">180601</strain>
        <tissue evidence="10">Whole Body</tissue>
    </source>
</reference>
<evidence type="ECO:0000256" key="1">
    <source>
        <dbReference type="ARBA" id="ARBA00001968"/>
    </source>
</evidence>
<dbReference type="GO" id="GO:0004518">
    <property type="term" value="F:nuclease activity"/>
    <property type="evidence" value="ECO:0007669"/>
    <property type="project" value="UniProtKB-KW"/>
</dbReference>
<evidence type="ECO:0000313" key="11">
    <source>
        <dbReference type="Proteomes" id="UP000478052"/>
    </source>
</evidence>
<evidence type="ECO:0000259" key="9">
    <source>
        <dbReference type="Pfam" id="PF13613"/>
    </source>
</evidence>
<evidence type="ECO:0000313" key="10">
    <source>
        <dbReference type="EMBL" id="KAF0714359.1"/>
    </source>
</evidence>
<keyword evidence="11" id="KW-1185">Reference proteome</keyword>
<keyword evidence="4" id="KW-0540">Nuclease</keyword>
<comment type="caution">
    <text evidence="10">The sequence shown here is derived from an EMBL/GenBank/DDBJ whole genome shotgun (WGS) entry which is preliminary data.</text>
</comment>
<organism evidence="10 11">
    <name type="scientific">Aphis craccivora</name>
    <name type="common">Cowpea aphid</name>
    <dbReference type="NCBI Taxonomy" id="307492"/>
    <lineage>
        <taxon>Eukaryota</taxon>
        <taxon>Metazoa</taxon>
        <taxon>Ecdysozoa</taxon>
        <taxon>Arthropoda</taxon>
        <taxon>Hexapoda</taxon>
        <taxon>Insecta</taxon>
        <taxon>Pterygota</taxon>
        <taxon>Neoptera</taxon>
        <taxon>Paraneoptera</taxon>
        <taxon>Hemiptera</taxon>
        <taxon>Sternorrhyncha</taxon>
        <taxon>Aphidomorpha</taxon>
        <taxon>Aphidoidea</taxon>
        <taxon>Aphididae</taxon>
        <taxon>Aphidini</taxon>
        <taxon>Aphis</taxon>
        <taxon>Aphis</taxon>
    </lineage>
</organism>
<dbReference type="AlphaFoldDB" id="A0A6G0VYL1"/>
<evidence type="ECO:0000256" key="2">
    <source>
        <dbReference type="ARBA" id="ARBA00004123"/>
    </source>
</evidence>
<evidence type="ECO:0000256" key="6">
    <source>
        <dbReference type="ARBA" id="ARBA00022801"/>
    </source>
</evidence>
<comment type="cofactor">
    <cofactor evidence="1">
        <name>a divalent metal cation</name>
        <dbReference type="ChEBI" id="CHEBI:60240"/>
    </cofactor>
</comment>
<dbReference type="GO" id="GO:0005634">
    <property type="term" value="C:nucleus"/>
    <property type="evidence" value="ECO:0007669"/>
    <property type="project" value="UniProtKB-SubCell"/>
</dbReference>
<accession>A0A6G0VYL1</accession>
<evidence type="ECO:0000256" key="7">
    <source>
        <dbReference type="ARBA" id="ARBA00023242"/>
    </source>
</evidence>
<dbReference type="Proteomes" id="UP000478052">
    <property type="component" value="Unassembled WGS sequence"/>
</dbReference>
<dbReference type="PANTHER" id="PTHR22930:SF85">
    <property type="entry name" value="GH03217P-RELATED"/>
    <property type="match status" value="1"/>
</dbReference>
<name>A0A6G0VYL1_APHCR</name>
<keyword evidence="5" id="KW-0479">Metal-binding</keyword>
<evidence type="ECO:0000256" key="4">
    <source>
        <dbReference type="ARBA" id="ARBA00022722"/>
    </source>
</evidence>
<dbReference type="Pfam" id="PF13613">
    <property type="entry name" value="HTH_Tnp_4"/>
    <property type="match status" value="1"/>
</dbReference>
<keyword evidence="7" id="KW-0539">Nucleus</keyword>
<dbReference type="EMBL" id="VUJU01010436">
    <property type="protein sequence ID" value="KAF0714359.1"/>
    <property type="molecule type" value="Genomic_DNA"/>
</dbReference>
<feature type="domain" description="Transposase Helix-turn-helix" evidence="9">
    <location>
        <begin position="121"/>
        <end position="163"/>
    </location>
</feature>
<gene>
    <name evidence="10" type="ORF">FWK35_00022774</name>
</gene>
<comment type="similarity">
    <text evidence="3">Belongs to the HARBI1 family.</text>
</comment>
<comment type="subcellular location">
    <subcellularLocation>
        <location evidence="2">Nucleus</location>
    </subcellularLocation>
</comment>